<dbReference type="EMBL" id="OX596111">
    <property type="protein sequence ID" value="CAN0362689.1"/>
    <property type="molecule type" value="Genomic_DNA"/>
</dbReference>
<evidence type="ECO:0000313" key="2">
    <source>
        <dbReference type="Proteomes" id="UP001162501"/>
    </source>
</evidence>
<protein>
    <submittedName>
        <fullName evidence="1">Uncharacterized protein</fullName>
    </submittedName>
</protein>
<reference evidence="1" key="1">
    <citation type="submission" date="2023-05" db="EMBL/GenBank/DDBJ databases">
        <authorList>
            <consortium name="ELIXIR-Norway"/>
        </authorList>
    </citation>
    <scope>NUCLEOTIDE SEQUENCE</scope>
</reference>
<proteinExistence type="predicted"/>
<evidence type="ECO:0000313" key="1">
    <source>
        <dbReference type="EMBL" id="CAN0362689.1"/>
    </source>
</evidence>
<organism evidence="1 2">
    <name type="scientific">Rangifer tarandus platyrhynchus</name>
    <name type="common">Svalbard reindeer</name>
    <dbReference type="NCBI Taxonomy" id="3082113"/>
    <lineage>
        <taxon>Eukaryota</taxon>
        <taxon>Metazoa</taxon>
        <taxon>Chordata</taxon>
        <taxon>Craniata</taxon>
        <taxon>Vertebrata</taxon>
        <taxon>Euteleostomi</taxon>
        <taxon>Mammalia</taxon>
        <taxon>Eutheria</taxon>
        <taxon>Laurasiatheria</taxon>
        <taxon>Artiodactyla</taxon>
        <taxon>Ruminantia</taxon>
        <taxon>Pecora</taxon>
        <taxon>Cervidae</taxon>
        <taxon>Odocoileinae</taxon>
        <taxon>Rangifer</taxon>
    </lineage>
</organism>
<reference evidence="1" key="2">
    <citation type="submission" date="2025-03" db="EMBL/GenBank/DDBJ databases">
        <authorList>
            <consortium name="ELIXIR-Norway"/>
            <consortium name="Elixir Norway"/>
        </authorList>
    </citation>
    <scope>NUCLEOTIDE SEQUENCE</scope>
</reference>
<accession>A0AC59ZC28</accession>
<name>A0AC59ZC28_RANTA</name>
<gene>
    <name evidence="1" type="ORF">MRATA1EN22A_LOCUS16546</name>
</gene>
<sequence>MSDFANGLGLRIVGGIVVLIICSINMYFVVVYVQDVGHMVLYVVAAVVSVAYLSFVFYLGWQCFIALGMSFLDCGHTYHLGLTVQPELYLLNTMDAESLVSR</sequence>
<dbReference type="Proteomes" id="UP001162501">
    <property type="component" value="Chromosome 27"/>
</dbReference>